<dbReference type="OrthoDB" id="20669at2759"/>
<feature type="compositionally biased region" description="Pro residues" evidence="2">
    <location>
        <begin position="1384"/>
        <end position="1395"/>
    </location>
</feature>
<dbReference type="PANTHER" id="PTHR47201">
    <property type="entry name" value="BNAC09G30780D PROTEIN"/>
    <property type="match status" value="1"/>
</dbReference>
<feature type="region of interest" description="Disordered" evidence="2">
    <location>
        <begin position="563"/>
        <end position="591"/>
    </location>
</feature>
<feature type="domain" description="F-box" evidence="3">
    <location>
        <begin position="166"/>
        <end position="212"/>
    </location>
</feature>
<dbReference type="Gene3D" id="2.130.10.10">
    <property type="entry name" value="YVTN repeat-like/Quinoprotein amine dehydrogenase"/>
    <property type="match status" value="1"/>
</dbReference>
<dbReference type="SMART" id="SM00320">
    <property type="entry name" value="WD40"/>
    <property type="match status" value="3"/>
</dbReference>
<reference evidence="5" key="1">
    <citation type="submission" date="2025-08" db="UniProtKB">
        <authorList>
            <consortium name="RefSeq"/>
        </authorList>
    </citation>
    <scope>IDENTIFICATION</scope>
</reference>
<feature type="region of interest" description="Disordered" evidence="2">
    <location>
        <begin position="1158"/>
        <end position="1183"/>
    </location>
</feature>
<dbReference type="SUPFAM" id="SSF81383">
    <property type="entry name" value="F-box domain"/>
    <property type="match status" value="1"/>
</dbReference>
<feature type="compositionally biased region" description="Basic and acidic residues" evidence="2">
    <location>
        <begin position="1000"/>
        <end position="1033"/>
    </location>
</feature>
<feature type="compositionally biased region" description="Low complexity" evidence="2">
    <location>
        <begin position="1169"/>
        <end position="1183"/>
    </location>
</feature>
<dbReference type="InterPro" id="IPR001680">
    <property type="entry name" value="WD40_rpt"/>
</dbReference>
<dbReference type="InterPro" id="IPR046377">
    <property type="entry name" value="DHU1"/>
</dbReference>
<feature type="compositionally biased region" description="Polar residues" evidence="2">
    <location>
        <begin position="862"/>
        <end position="871"/>
    </location>
</feature>
<keyword evidence="1" id="KW-0853">WD repeat</keyword>
<dbReference type="Proteomes" id="UP000515125">
    <property type="component" value="Unplaced"/>
</dbReference>
<feature type="compositionally biased region" description="Low complexity" evidence="2">
    <location>
        <begin position="692"/>
        <end position="727"/>
    </location>
</feature>
<dbReference type="InterPro" id="IPR015943">
    <property type="entry name" value="WD40/YVTN_repeat-like_dom_sf"/>
</dbReference>
<feature type="compositionally biased region" description="Basic and acidic residues" evidence="2">
    <location>
        <begin position="883"/>
        <end position="893"/>
    </location>
</feature>
<feature type="region of interest" description="Disordered" evidence="2">
    <location>
        <begin position="92"/>
        <end position="117"/>
    </location>
</feature>
<organism evidence="4 5">
    <name type="scientific">Cyclospora cayetanensis</name>
    <dbReference type="NCBI Taxonomy" id="88456"/>
    <lineage>
        <taxon>Eukaryota</taxon>
        <taxon>Sar</taxon>
        <taxon>Alveolata</taxon>
        <taxon>Apicomplexa</taxon>
        <taxon>Conoidasida</taxon>
        <taxon>Coccidia</taxon>
        <taxon>Eucoccidiorida</taxon>
        <taxon>Eimeriorina</taxon>
        <taxon>Eimeriidae</taxon>
        <taxon>Cyclospora</taxon>
    </lineage>
</organism>
<proteinExistence type="predicted"/>
<dbReference type="Pfam" id="PF12937">
    <property type="entry name" value="F-box-like"/>
    <property type="match status" value="1"/>
</dbReference>
<sequence>MELPESCGDRGWQLLDCAQTSTGVQPRRYLDGGASGHYATPCGSSTTEDAANEPEPGCCEGSGATDSAVHLDCIANSTMGWELHRLNSAQFPTEKAPSASHMRTPSDRQAAVPSQPSSSGLGNLGFFGQPLWYCNSAAAQGPYSKFGESCGRSKESCCGGASARPPLSATPLPPSVFLQVALFLEAQDVAALASACRSLRWIGFNREIWKSICFSSGLVSCCARPSVPRGRCEVDRGKPLPHPRSTSCSLWQGNAQPHGGRAVIFGRLSGNGGATSSTLDDLPYTHRCEAAAPEAKQVESSMPSCHCSTGVCGRIEGHDGSGWSPYPVGWRGDLVKSNGCCPKCGVPMGWDATTHCRGLQVLPGCTVDELVDWRFLFLLNHVSLGPRIYIHVRELVLQFPVQPTVPDATSPHGRSGGVAAPAGEGHQVYGSNEIAKEHDEPAWGNMRQRRWPSPQQFVSTFVQRALNIRKPMRLRHLRTGSRPGLCVEEILQNRHYLLEWQVELGCLLSRDACSLSSPVLASGEEPVWVWPLPPYVLQRELASPLSAQPGRVWEREERRTIYSVVEDDDDDNRGGREESPHQGPDVEGGMPETHHIYDVIGRGTAFATLLSPLSYGTTAVAIAVGAVLVAVATASTTAALTTAAAATATLAARRSSLFKVDLHVIERDEHEVDQEEPADGESPPARIGLNFSNARGAAAAAAAASSSPPSSRENSGSGSGQAAAESSLPVGGGHARSFFGRGTVTSGIVHPSSPPSGLASNSSSLGLPYLQRLLPDRVGRLLRFSTLASATLTEASLTFASTILASLSRDALTTASAALAAAGAAFTAVILPPEAALCSPAGDRQQRDTPILCWMRETQQKTPLSQGNLLQRRTPPSPLDQEPSAKADGACKEKSEQAAVAAGAVLSMQSLRGEASSKRLDHETQLVEHRFLKLRRRAASEDLGMPRASFAAPAKLRRSHSLLAACAGQLGIFRCRRRACLEASTAQCHGGCCDSSSLVESERTEKTREGSPSEERNGELEEASRSDRERPRLEGGSSVDVSWAWAPRERCQLNFGAAVLGWPMLRPPGASCHGLLLYVRTCLPPATAGKALRSAESCSFRSPWDALTAASWSAAPPEDVPLLLPTDATAKDLVRLLFCTLAQRNYLMPLTATTATAAAAGGGGGSSGSGRAPAHSSSHLSAVASLPPWRRRKSQMGSAARSSRASASIRIWIATTHHLSSSTEPHVEQPLPSARLTADLRLMSCERLTLSVLRFPPSSRDFAGNTRCLTLVCSPRGGSPREKTRRWCANAEAASQQPNKPPCRAWPSGCRDKRLPHTVTPYSKVCTPSELPRDCSLVVGMSAPTEGEPLLVLHREEAVWEPLFRTAESSSSFSVQQAANLPELEPPARLPPPLPDAQKRGCGSSVSPRQPPLQGAAQQATQATPPLLDEDAKGRAVPAPLYTLQCRLCSACRPYRTAPGADGKRTFGGTREGMLLEEEKEDAKMKRKRPWIIQSSINSRQFEFHPERPDVMLTGGNDGTVRVLNWEKDVVLGTELVDSHQILGLCWLKHHPQLFVCASGVSGIPYVVRWREQEDDFAGAIRKDRRKALRTATPALMQGLPAGSSFSGQPEFVPRFAELDDCRMRNGDPCTLDRGDCLDGFHSVSAALTWFRRYGRGERVHRGGPASLRIVHQYCACEDLSSVAVNSTDDYLLVSGRSAHLTIHDVATGVKLGTLSDLHSGSINIVRFAHASPHLFVTASFDQTCRLWDLRQRINGRQPLLTVDTGSLSVMCCFDDSDEWLLCSGVDAALRQVCLRSSTVFPESFAIPSVNAETNFRRAVYLQGGTEFITAGTEEGFFRVFSRLGRDLGVVSLEGLLRPFIRMRASPSLAILPDLQSDLLNLLRISLRSHVALGLSAVSDAAVATAAGVSRCSVTAVLRSALRHLQWRPSGMLDRAVLLGHPGVTELYISQQQDMPTSQGLIQEAGTATPESGAVEEYVQSLRAHPQERRLVGALLAAKERVETANGELSFVAMSRLPAEMLKKHTPSKHCLWAPGPHCTRAPGFNLKASVCAFRKSRKM</sequence>
<feature type="region of interest" description="Disordered" evidence="2">
    <location>
        <begin position="862"/>
        <end position="893"/>
    </location>
</feature>
<name>A0A6P6S0K7_9EIME</name>
<gene>
    <name evidence="5" type="primary">LOC34623462</name>
</gene>
<dbReference type="GO" id="GO:0080008">
    <property type="term" value="C:Cul4-RING E3 ubiquitin ligase complex"/>
    <property type="evidence" value="ECO:0007669"/>
    <property type="project" value="InterPro"/>
</dbReference>
<feature type="region of interest" description="Disordered" evidence="2">
    <location>
        <begin position="1384"/>
        <end position="1431"/>
    </location>
</feature>
<feature type="region of interest" description="Disordered" evidence="2">
    <location>
        <begin position="668"/>
        <end position="731"/>
    </location>
</feature>
<dbReference type="InterPro" id="IPR001810">
    <property type="entry name" value="F-box_dom"/>
</dbReference>
<dbReference type="SUPFAM" id="SSF50978">
    <property type="entry name" value="WD40 repeat-like"/>
    <property type="match status" value="1"/>
</dbReference>
<protein>
    <submittedName>
        <fullName evidence="5">Uncharacterized protein LOC34623462</fullName>
    </submittedName>
</protein>
<feature type="compositionally biased region" description="Low complexity" evidence="2">
    <location>
        <begin position="1412"/>
        <end position="1427"/>
    </location>
</feature>
<dbReference type="PANTHER" id="PTHR47201:SF1">
    <property type="entry name" value="PROTEIN DWD HYPERSENSITIVE TO UV-B 1"/>
    <property type="match status" value="1"/>
</dbReference>
<feature type="region of interest" description="Disordered" evidence="2">
    <location>
        <begin position="999"/>
        <end position="1035"/>
    </location>
</feature>
<dbReference type="InterPro" id="IPR036047">
    <property type="entry name" value="F-box-like_dom_sf"/>
</dbReference>
<dbReference type="PROSITE" id="PS50181">
    <property type="entry name" value="FBOX"/>
    <property type="match status" value="1"/>
</dbReference>
<evidence type="ECO:0000259" key="3">
    <source>
        <dbReference type="PROSITE" id="PS50181"/>
    </source>
</evidence>
<accession>A0A6P6S0K7</accession>
<evidence type="ECO:0000313" key="4">
    <source>
        <dbReference type="Proteomes" id="UP000515125"/>
    </source>
</evidence>
<keyword evidence="4" id="KW-1185">Reference proteome</keyword>
<evidence type="ECO:0000256" key="2">
    <source>
        <dbReference type="SAM" id="MobiDB-lite"/>
    </source>
</evidence>
<evidence type="ECO:0000313" key="5">
    <source>
        <dbReference type="RefSeq" id="XP_026193711.1"/>
    </source>
</evidence>
<feature type="repeat" description="WD" evidence="1">
    <location>
        <begin position="1716"/>
        <end position="1751"/>
    </location>
</feature>
<dbReference type="PROSITE" id="PS50082">
    <property type="entry name" value="WD_REPEATS_2"/>
    <property type="match status" value="1"/>
</dbReference>
<dbReference type="GeneID" id="34623462"/>
<evidence type="ECO:0000256" key="1">
    <source>
        <dbReference type="PROSITE-ProRule" id="PRU00221"/>
    </source>
</evidence>
<dbReference type="GO" id="GO:0071493">
    <property type="term" value="P:cellular response to UV-B"/>
    <property type="evidence" value="ECO:0007669"/>
    <property type="project" value="InterPro"/>
</dbReference>
<dbReference type="InterPro" id="IPR036322">
    <property type="entry name" value="WD40_repeat_dom_sf"/>
</dbReference>
<dbReference type="RefSeq" id="XP_026193711.1">
    <property type="nucleotide sequence ID" value="XM_026337926.1"/>
</dbReference>